<dbReference type="AlphaFoldDB" id="A0A415L7G3"/>
<dbReference type="Pfam" id="PF08282">
    <property type="entry name" value="Hydrolase_3"/>
    <property type="match status" value="1"/>
</dbReference>
<evidence type="ECO:0000313" key="1">
    <source>
        <dbReference type="EMBL" id="RHL44374.1"/>
    </source>
</evidence>
<organism evidence="1 2">
    <name type="scientific">Blautia obeum</name>
    <dbReference type="NCBI Taxonomy" id="40520"/>
    <lineage>
        <taxon>Bacteria</taxon>
        <taxon>Bacillati</taxon>
        <taxon>Bacillota</taxon>
        <taxon>Clostridia</taxon>
        <taxon>Lachnospirales</taxon>
        <taxon>Lachnospiraceae</taxon>
        <taxon>Blautia</taxon>
    </lineage>
</organism>
<dbReference type="EMBL" id="QROS01000012">
    <property type="protein sequence ID" value="RHL44374.1"/>
    <property type="molecule type" value="Genomic_DNA"/>
</dbReference>
<dbReference type="RefSeq" id="WP_081019493.1">
    <property type="nucleotide sequence ID" value="NZ_CZBA01000026.1"/>
</dbReference>
<sequence>MKATRKPVKNICEFAENHVHELDSISFVCSIEDKKRLYGLLDKEIPDIYVTSSVPNLMEIGHKDAGKGKTLLWLLNELGISPEEAMAFGDADNDISMLTAVKYGIAMANGTENCKKAACFVTDTNENDGVVQGILKLGIYSLEK</sequence>
<gene>
    <name evidence="1" type="ORF">DW021_14075</name>
</gene>
<dbReference type="GO" id="GO:0000287">
    <property type="term" value="F:magnesium ion binding"/>
    <property type="evidence" value="ECO:0007669"/>
    <property type="project" value="TreeGrafter"/>
</dbReference>
<dbReference type="OrthoDB" id="9781413at2"/>
<proteinExistence type="predicted"/>
<dbReference type="PANTHER" id="PTHR10000:SF8">
    <property type="entry name" value="HAD SUPERFAMILY HYDROLASE-LIKE, TYPE 3"/>
    <property type="match status" value="1"/>
</dbReference>
<dbReference type="InterPro" id="IPR036412">
    <property type="entry name" value="HAD-like_sf"/>
</dbReference>
<comment type="caution">
    <text evidence="1">The sequence shown here is derived from an EMBL/GenBank/DDBJ whole genome shotgun (WGS) entry which is preliminary data.</text>
</comment>
<reference evidence="1 2" key="1">
    <citation type="submission" date="2018-08" db="EMBL/GenBank/DDBJ databases">
        <title>A genome reference for cultivated species of the human gut microbiota.</title>
        <authorList>
            <person name="Zou Y."/>
            <person name="Xue W."/>
            <person name="Luo G."/>
        </authorList>
    </citation>
    <scope>NUCLEOTIDE SEQUENCE [LARGE SCALE GENOMIC DNA]</scope>
    <source>
        <strain evidence="1 2">AF37-6AC</strain>
    </source>
</reference>
<dbReference type="PANTHER" id="PTHR10000">
    <property type="entry name" value="PHOSPHOSERINE PHOSPHATASE"/>
    <property type="match status" value="1"/>
</dbReference>
<dbReference type="Gene3D" id="3.30.1240.10">
    <property type="match status" value="1"/>
</dbReference>
<protein>
    <submittedName>
        <fullName evidence="1">Uncharacterized protein</fullName>
    </submittedName>
</protein>
<dbReference type="Gene3D" id="3.40.50.1000">
    <property type="entry name" value="HAD superfamily/HAD-like"/>
    <property type="match status" value="1"/>
</dbReference>
<dbReference type="Proteomes" id="UP000285897">
    <property type="component" value="Unassembled WGS sequence"/>
</dbReference>
<evidence type="ECO:0000313" key="2">
    <source>
        <dbReference type="Proteomes" id="UP000285897"/>
    </source>
</evidence>
<dbReference type="GO" id="GO:0005829">
    <property type="term" value="C:cytosol"/>
    <property type="evidence" value="ECO:0007669"/>
    <property type="project" value="TreeGrafter"/>
</dbReference>
<dbReference type="PROSITE" id="PS01229">
    <property type="entry name" value="COF_2"/>
    <property type="match status" value="1"/>
</dbReference>
<dbReference type="SUPFAM" id="SSF56784">
    <property type="entry name" value="HAD-like"/>
    <property type="match status" value="1"/>
</dbReference>
<dbReference type="InterPro" id="IPR023214">
    <property type="entry name" value="HAD_sf"/>
</dbReference>
<dbReference type="GO" id="GO:0016791">
    <property type="term" value="F:phosphatase activity"/>
    <property type="evidence" value="ECO:0007669"/>
    <property type="project" value="TreeGrafter"/>
</dbReference>
<accession>A0A415L7G3</accession>
<name>A0A415L7G3_9FIRM</name>